<accession>A0A3P7LB88</accession>
<protein>
    <recommendedName>
        <fullName evidence="1">Copine C-terminal domain-containing protein</fullName>
    </recommendedName>
</protein>
<keyword evidence="3" id="KW-1185">Reference proteome</keyword>
<gene>
    <name evidence="2" type="ORF">SVUK_LOCUS11376</name>
</gene>
<evidence type="ECO:0000259" key="1">
    <source>
        <dbReference type="Pfam" id="PF07002"/>
    </source>
</evidence>
<dbReference type="EMBL" id="UYYB01096878">
    <property type="protein sequence ID" value="VDM76378.1"/>
    <property type="molecule type" value="Genomic_DNA"/>
</dbReference>
<dbReference type="Proteomes" id="UP000270094">
    <property type="component" value="Unassembled WGS sequence"/>
</dbReference>
<proteinExistence type="predicted"/>
<evidence type="ECO:0000313" key="2">
    <source>
        <dbReference type="EMBL" id="VDM76378.1"/>
    </source>
</evidence>
<organism evidence="2 3">
    <name type="scientific">Strongylus vulgaris</name>
    <name type="common">Blood worm</name>
    <dbReference type="NCBI Taxonomy" id="40348"/>
    <lineage>
        <taxon>Eukaryota</taxon>
        <taxon>Metazoa</taxon>
        <taxon>Ecdysozoa</taxon>
        <taxon>Nematoda</taxon>
        <taxon>Chromadorea</taxon>
        <taxon>Rhabditida</taxon>
        <taxon>Rhabditina</taxon>
        <taxon>Rhabditomorpha</taxon>
        <taxon>Strongyloidea</taxon>
        <taxon>Strongylidae</taxon>
        <taxon>Strongylus</taxon>
    </lineage>
</organism>
<name>A0A3P7LB88_STRVU</name>
<dbReference type="AlphaFoldDB" id="A0A3P7LB88"/>
<dbReference type="OrthoDB" id="5861492at2759"/>
<dbReference type="InterPro" id="IPR010734">
    <property type="entry name" value="Copine_C"/>
</dbReference>
<dbReference type="Pfam" id="PF07002">
    <property type="entry name" value="Copine"/>
    <property type="match status" value="1"/>
</dbReference>
<feature type="domain" description="Copine C-terminal" evidence="1">
    <location>
        <begin position="2"/>
        <end position="83"/>
    </location>
</feature>
<sequence length="91" mass="9707">MAASDAPLSIIIIGIGNGPAYRLEPIASIFTNFSGNLLFQLITIADLIDAADTLSENRSRIAQKALRAIPEQMTDFMHAANIAAKPPIQVS</sequence>
<evidence type="ECO:0000313" key="3">
    <source>
        <dbReference type="Proteomes" id="UP000270094"/>
    </source>
</evidence>
<reference evidence="2 3" key="1">
    <citation type="submission" date="2018-11" db="EMBL/GenBank/DDBJ databases">
        <authorList>
            <consortium name="Pathogen Informatics"/>
        </authorList>
    </citation>
    <scope>NUCLEOTIDE SEQUENCE [LARGE SCALE GENOMIC DNA]</scope>
</reference>